<dbReference type="EMBL" id="JAPNTZ010000019">
    <property type="protein sequence ID" value="MCY1144232.1"/>
    <property type="molecule type" value="Genomic_DNA"/>
</dbReference>
<comment type="caution">
    <text evidence="1">The sequence shown here is derived from an EMBL/GenBank/DDBJ whole genome shotgun (WGS) entry which is preliminary data.</text>
</comment>
<evidence type="ECO:0000313" key="2">
    <source>
        <dbReference type="Proteomes" id="UP001151002"/>
    </source>
</evidence>
<dbReference type="RefSeq" id="WP_267568800.1">
    <property type="nucleotide sequence ID" value="NZ_JAPNTZ010000019.1"/>
</dbReference>
<dbReference type="InterPro" id="IPR036412">
    <property type="entry name" value="HAD-like_sf"/>
</dbReference>
<dbReference type="PANTHER" id="PTHR10000:SF8">
    <property type="entry name" value="HAD SUPERFAMILY HYDROLASE-LIKE, TYPE 3"/>
    <property type="match status" value="1"/>
</dbReference>
<proteinExistence type="predicted"/>
<reference evidence="1" key="1">
    <citation type="submission" date="2022-11" db="EMBL/GenBank/DDBJ databases">
        <authorList>
            <person name="Somphong A."/>
            <person name="Phongsopitanun W."/>
        </authorList>
    </citation>
    <scope>NUCLEOTIDE SEQUENCE</scope>
    <source>
        <strain evidence="1">Pm04-4</strain>
    </source>
</reference>
<sequence length="258" mass="26995">MAFEAVVTDLDGTVVRRDGSVSEATLRAARALGERGVPLVAATARTPNGVLALSELAPTLDFAVCCSGALGYVPATRTIAWREPMPRDAVTGLTETLARRLPTAGWAAFDGSEWRMTAAYQAMRPSVHKGPVSVVQALGEMQPCAMVVGHEGWDAVKLMAELAGLTTLGLHRAGSRFVEVTAASVDKASGVLHALRTLGVAPERAIAFGDMPIDTAMFSVVGRSVAMADAPPEVLAAATDRTASVEDDGFARYLDRCG</sequence>
<keyword evidence="2" id="KW-1185">Reference proteome</keyword>
<organism evidence="1 2">
    <name type="scientific">Paractinoplanes pyxinae</name>
    <dbReference type="NCBI Taxonomy" id="2997416"/>
    <lineage>
        <taxon>Bacteria</taxon>
        <taxon>Bacillati</taxon>
        <taxon>Actinomycetota</taxon>
        <taxon>Actinomycetes</taxon>
        <taxon>Micromonosporales</taxon>
        <taxon>Micromonosporaceae</taxon>
        <taxon>Paractinoplanes</taxon>
    </lineage>
</organism>
<gene>
    <name evidence="1" type="ORF">OWR29_40095</name>
</gene>
<dbReference type="InterPro" id="IPR023214">
    <property type="entry name" value="HAD_sf"/>
</dbReference>
<evidence type="ECO:0000313" key="1">
    <source>
        <dbReference type="EMBL" id="MCY1144232.1"/>
    </source>
</evidence>
<dbReference type="PANTHER" id="PTHR10000">
    <property type="entry name" value="PHOSPHOSERINE PHOSPHATASE"/>
    <property type="match status" value="1"/>
</dbReference>
<dbReference type="Proteomes" id="UP001151002">
    <property type="component" value="Unassembled WGS sequence"/>
</dbReference>
<keyword evidence="1" id="KW-0378">Hydrolase</keyword>
<dbReference type="Pfam" id="PF08282">
    <property type="entry name" value="Hydrolase_3"/>
    <property type="match status" value="1"/>
</dbReference>
<protein>
    <submittedName>
        <fullName evidence="1">HAD family hydrolase</fullName>
    </submittedName>
</protein>
<dbReference type="GO" id="GO:0016787">
    <property type="term" value="F:hydrolase activity"/>
    <property type="evidence" value="ECO:0007669"/>
    <property type="project" value="UniProtKB-KW"/>
</dbReference>
<dbReference type="SUPFAM" id="SSF56784">
    <property type="entry name" value="HAD-like"/>
    <property type="match status" value="1"/>
</dbReference>
<dbReference type="Gene3D" id="3.30.1240.10">
    <property type="match status" value="1"/>
</dbReference>
<name>A0ABT4BCI4_9ACTN</name>
<dbReference type="Gene3D" id="3.40.50.1000">
    <property type="entry name" value="HAD superfamily/HAD-like"/>
    <property type="match status" value="1"/>
</dbReference>
<accession>A0ABT4BCI4</accession>